<dbReference type="Proteomes" id="UP001595797">
    <property type="component" value="Unassembled WGS sequence"/>
</dbReference>
<feature type="chain" id="PRO_5045535073" description="Esterase" evidence="1">
    <location>
        <begin position="45"/>
        <end position="281"/>
    </location>
</feature>
<evidence type="ECO:0008006" key="4">
    <source>
        <dbReference type="Google" id="ProtNLM"/>
    </source>
</evidence>
<evidence type="ECO:0000256" key="1">
    <source>
        <dbReference type="SAM" id="SignalP"/>
    </source>
</evidence>
<keyword evidence="3" id="KW-1185">Reference proteome</keyword>
<sequence>MHTLFPTGTATTSRQARRWWWFLRPAAGAVLAGGLLLAAAPAQAVTTSSTGWHPVSGADRVFRADNGISLTYHYYAEGVDWDRPAGAVFFFDGDGTARAEQPTGRFATRMARVAADTNRAFVFVEAPHGTRSWRAGNTGAVAEAVRQFATTDITPTTDAGVLVAGYAGGAEFLSRHLLRGGAHWLPDGSGAALIGGGTYGQPVGGATPATEDLALTWVVGDRDGAYATDAGSWSARAAAAQAEAAYQDAGYERARRITTAGAHADYDIPALVADGLAALDR</sequence>
<dbReference type="RefSeq" id="WP_277551151.1">
    <property type="nucleotide sequence ID" value="NZ_JARAMH010000007.1"/>
</dbReference>
<evidence type="ECO:0000313" key="2">
    <source>
        <dbReference type="EMBL" id="MFC4903869.1"/>
    </source>
</evidence>
<protein>
    <recommendedName>
        <fullName evidence="4">Esterase</fullName>
    </recommendedName>
</protein>
<accession>A0ABV9TJS4</accession>
<reference evidence="3" key="1">
    <citation type="journal article" date="2019" name="Int. J. Syst. Evol. Microbiol.">
        <title>The Global Catalogue of Microorganisms (GCM) 10K type strain sequencing project: providing services to taxonomists for standard genome sequencing and annotation.</title>
        <authorList>
            <consortium name="The Broad Institute Genomics Platform"/>
            <consortium name="The Broad Institute Genome Sequencing Center for Infectious Disease"/>
            <person name="Wu L."/>
            <person name="Ma J."/>
        </authorList>
    </citation>
    <scope>NUCLEOTIDE SEQUENCE [LARGE SCALE GENOMIC DNA]</scope>
    <source>
        <strain evidence="3">CGMCC 4.6946</strain>
    </source>
</reference>
<keyword evidence="1" id="KW-0732">Signal</keyword>
<gene>
    <name evidence="2" type="ORF">ACFPCS_09885</name>
</gene>
<feature type="signal peptide" evidence="1">
    <location>
        <begin position="1"/>
        <end position="44"/>
    </location>
</feature>
<proteinExistence type="predicted"/>
<dbReference type="EMBL" id="JBHSIW010000011">
    <property type="protein sequence ID" value="MFC4903869.1"/>
    <property type="molecule type" value="Genomic_DNA"/>
</dbReference>
<organism evidence="2 3">
    <name type="scientific">Kocuria oceani</name>
    <dbReference type="NCBI Taxonomy" id="988827"/>
    <lineage>
        <taxon>Bacteria</taxon>
        <taxon>Bacillati</taxon>
        <taxon>Actinomycetota</taxon>
        <taxon>Actinomycetes</taxon>
        <taxon>Micrococcales</taxon>
        <taxon>Micrococcaceae</taxon>
        <taxon>Kocuria</taxon>
    </lineage>
</organism>
<name>A0ABV9TJS4_9MICC</name>
<evidence type="ECO:0000313" key="3">
    <source>
        <dbReference type="Proteomes" id="UP001595797"/>
    </source>
</evidence>
<comment type="caution">
    <text evidence="2">The sequence shown here is derived from an EMBL/GenBank/DDBJ whole genome shotgun (WGS) entry which is preliminary data.</text>
</comment>